<organism evidence="1 2">
    <name type="scientific">Catharanthus roseus</name>
    <name type="common">Madagascar periwinkle</name>
    <name type="synonym">Vinca rosea</name>
    <dbReference type="NCBI Taxonomy" id="4058"/>
    <lineage>
        <taxon>Eukaryota</taxon>
        <taxon>Viridiplantae</taxon>
        <taxon>Streptophyta</taxon>
        <taxon>Embryophyta</taxon>
        <taxon>Tracheophyta</taxon>
        <taxon>Spermatophyta</taxon>
        <taxon>Magnoliopsida</taxon>
        <taxon>eudicotyledons</taxon>
        <taxon>Gunneridae</taxon>
        <taxon>Pentapetalae</taxon>
        <taxon>asterids</taxon>
        <taxon>lamiids</taxon>
        <taxon>Gentianales</taxon>
        <taxon>Apocynaceae</taxon>
        <taxon>Rauvolfioideae</taxon>
        <taxon>Vinceae</taxon>
        <taxon>Catharanthinae</taxon>
        <taxon>Catharanthus</taxon>
    </lineage>
</organism>
<dbReference type="Proteomes" id="UP001060085">
    <property type="component" value="Linkage Group LG07"/>
</dbReference>
<gene>
    <name evidence="1" type="ORF">M9H77_32949</name>
</gene>
<keyword evidence="2" id="KW-1185">Reference proteome</keyword>
<reference evidence="2" key="1">
    <citation type="journal article" date="2023" name="Nat. Plants">
        <title>Single-cell RNA sequencing provides a high-resolution roadmap for understanding the multicellular compartmentation of specialized metabolism.</title>
        <authorList>
            <person name="Sun S."/>
            <person name="Shen X."/>
            <person name="Li Y."/>
            <person name="Li Y."/>
            <person name="Wang S."/>
            <person name="Li R."/>
            <person name="Zhang H."/>
            <person name="Shen G."/>
            <person name="Guo B."/>
            <person name="Wei J."/>
            <person name="Xu J."/>
            <person name="St-Pierre B."/>
            <person name="Chen S."/>
            <person name="Sun C."/>
        </authorList>
    </citation>
    <scope>NUCLEOTIDE SEQUENCE [LARGE SCALE GENOMIC DNA]</scope>
</reference>
<name>A0ACC0A5L4_CATRO</name>
<sequence>MKKNGRIARIWQQEILFSAIRKLCSFLSFRITIKTQAVRHDMILIKKQGVTSQGDATSPDQNEHASISWFLRTWAPLKLRKPFFLSLEMDNILYSLSPNTIKPSAQELDRPLLYPAFLKISTASGGFPSKLMRKARRKITFLSSSSTT</sequence>
<comment type="caution">
    <text evidence="1">The sequence shown here is derived from an EMBL/GenBank/DDBJ whole genome shotgun (WGS) entry which is preliminary data.</text>
</comment>
<protein>
    <submittedName>
        <fullName evidence="1">Uncharacterized protein</fullName>
    </submittedName>
</protein>
<proteinExistence type="predicted"/>
<dbReference type="EMBL" id="CM044707">
    <property type="protein sequence ID" value="KAI5655762.1"/>
    <property type="molecule type" value="Genomic_DNA"/>
</dbReference>
<accession>A0ACC0A5L4</accession>
<evidence type="ECO:0000313" key="2">
    <source>
        <dbReference type="Proteomes" id="UP001060085"/>
    </source>
</evidence>
<evidence type="ECO:0000313" key="1">
    <source>
        <dbReference type="EMBL" id="KAI5655762.1"/>
    </source>
</evidence>